<dbReference type="InterPro" id="IPR013126">
    <property type="entry name" value="Hsp_70_fam"/>
</dbReference>
<dbReference type="PANTHER" id="PTHR19375">
    <property type="entry name" value="HEAT SHOCK PROTEIN 70KDA"/>
    <property type="match status" value="1"/>
</dbReference>
<accession>A0A1I7BXF1</accession>
<gene>
    <name evidence="5" type="ORF">SAMN05192563_1005230</name>
</gene>
<dbReference type="Gene3D" id="3.90.640.10">
    <property type="entry name" value="Actin, Chain A, domain 4"/>
    <property type="match status" value="1"/>
</dbReference>
<dbReference type="EMBL" id="FPBH01000005">
    <property type="protein sequence ID" value="SFT91855.1"/>
    <property type="molecule type" value="Genomic_DNA"/>
</dbReference>
<proteinExistence type="inferred from homology"/>
<keyword evidence="3 4" id="KW-0067">ATP-binding</keyword>
<dbReference type="PRINTS" id="PR00301">
    <property type="entry name" value="HEATSHOCK70"/>
</dbReference>
<dbReference type="Pfam" id="PF00012">
    <property type="entry name" value="HSP70"/>
    <property type="match status" value="2"/>
</dbReference>
<evidence type="ECO:0000313" key="5">
    <source>
        <dbReference type="EMBL" id="SFT91855.1"/>
    </source>
</evidence>
<dbReference type="Gene3D" id="2.60.34.10">
    <property type="entry name" value="Substrate Binding Domain Of DNAk, Chain A, domain 1"/>
    <property type="match status" value="1"/>
</dbReference>
<dbReference type="SUPFAM" id="SSF100920">
    <property type="entry name" value="Heat shock protein 70kD (HSP70), peptide-binding domain"/>
    <property type="match status" value="1"/>
</dbReference>
<dbReference type="InterPro" id="IPR042030">
    <property type="entry name" value="HscC_NBD"/>
</dbReference>
<organism evidence="5 6">
    <name type="scientific">Paraburkholderia aspalathi</name>
    <dbReference type="NCBI Taxonomy" id="1324617"/>
    <lineage>
        <taxon>Bacteria</taxon>
        <taxon>Pseudomonadati</taxon>
        <taxon>Pseudomonadota</taxon>
        <taxon>Betaproteobacteria</taxon>
        <taxon>Burkholderiales</taxon>
        <taxon>Burkholderiaceae</taxon>
        <taxon>Paraburkholderia</taxon>
    </lineage>
</organism>
<name>A0A1I7BXF1_9BURK</name>
<dbReference type="GO" id="GO:0005524">
    <property type="term" value="F:ATP binding"/>
    <property type="evidence" value="ECO:0007669"/>
    <property type="project" value="UniProtKB-KW"/>
</dbReference>
<dbReference type="FunFam" id="3.30.420.40:FF:000144">
    <property type="entry name" value="Molecular chaperone HscC"/>
    <property type="match status" value="1"/>
</dbReference>
<dbReference type="Gene3D" id="3.30.420.40">
    <property type="match status" value="3"/>
</dbReference>
<dbReference type="PROSITE" id="PS00297">
    <property type="entry name" value="HSP70_1"/>
    <property type="match status" value="1"/>
</dbReference>
<dbReference type="AlphaFoldDB" id="A0A1I7BXF1"/>
<sequence length="569" mass="62139">MPSIIGIDLGTTHSLAAVWRNNEAALIPNALGDVLTPSCVSIDDDGSILVGRPAHDRLHTHPERTAANFKRYMGTNRNVSLGAQTLRPEELSSLVLKSLKADAEAFLGEAVNDAVIAVPAYFSDAQRKATRIAGELAGLNVLRLVNEPTAASLAYGVHQRDSERKFLIFDLGGGTFDVSVLDFFEGVMEVRASTGDNFLGGEDFTEALVDLFCQRNRLQGKSLTPIAAQRLHQQAERAKRLLTQSGADSVTLKLTVGDNEHSLQLDAAAAERTCEHLLQRLRKPVERALRDSKIAVDALDEIILVGGASRMPMVRKLVSKMFGRLPAANLNPDEVVALGAAVQAGLVTRDAGLDEMVLTDVAPYSLGIDTAMQVSANQYVPGHYLPIIERNTIVPVSRMQRIFTVSDRQRMLSIKVFQGEARLTVDNVALGEFTLEVPVKPAGQAGADVRFTYDVNGVLEVEATAFPGGVKRAMVIEENPGVLTPEEIGERLAALAALKIHPRDQLENRTLLTRADRVYEETLGEHRQYLAAHIARFQSLLERQNAEEIAHVRSELSALLDRFDVHVTY</sequence>
<dbReference type="PROSITE" id="PS01036">
    <property type="entry name" value="HSP70_3"/>
    <property type="match status" value="1"/>
</dbReference>
<dbReference type="OrthoDB" id="9766019at2"/>
<evidence type="ECO:0000256" key="2">
    <source>
        <dbReference type="ARBA" id="ARBA00022741"/>
    </source>
</evidence>
<comment type="similarity">
    <text evidence="1 4">Belongs to the heat shock protein 70 family.</text>
</comment>
<evidence type="ECO:0000256" key="3">
    <source>
        <dbReference type="ARBA" id="ARBA00022840"/>
    </source>
</evidence>
<dbReference type="InterPro" id="IPR018181">
    <property type="entry name" value="Heat_shock_70_CS"/>
</dbReference>
<dbReference type="RefSeq" id="WP_093634441.1">
    <property type="nucleotide sequence ID" value="NZ_FPBH01000005.1"/>
</dbReference>
<keyword evidence="2 4" id="KW-0547">Nucleotide-binding</keyword>
<dbReference type="SUPFAM" id="SSF53067">
    <property type="entry name" value="Actin-like ATPase domain"/>
    <property type="match status" value="2"/>
</dbReference>
<dbReference type="GO" id="GO:0140662">
    <property type="term" value="F:ATP-dependent protein folding chaperone"/>
    <property type="evidence" value="ECO:0007669"/>
    <property type="project" value="InterPro"/>
</dbReference>
<protein>
    <submittedName>
        <fullName evidence="5">Molecular chaperone HscC</fullName>
    </submittedName>
</protein>
<reference evidence="5 6" key="1">
    <citation type="submission" date="2016-10" db="EMBL/GenBank/DDBJ databases">
        <authorList>
            <person name="de Groot N.N."/>
        </authorList>
    </citation>
    <scope>NUCLEOTIDE SEQUENCE [LARGE SCALE GENOMIC DNA]</scope>
    <source>
        <strain evidence="5 6">LMG 27731</strain>
    </source>
</reference>
<dbReference type="PROSITE" id="PS00329">
    <property type="entry name" value="HSP70_2"/>
    <property type="match status" value="1"/>
</dbReference>
<dbReference type="InterPro" id="IPR043129">
    <property type="entry name" value="ATPase_NBD"/>
</dbReference>
<dbReference type="Proteomes" id="UP000198844">
    <property type="component" value="Unassembled WGS sequence"/>
</dbReference>
<evidence type="ECO:0000313" key="6">
    <source>
        <dbReference type="Proteomes" id="UP000198844"/>
    </source>
</evidence>
<dbReference type="CDD" id="cd10235">
    <property type="entry name" value="ASKHA_NBD_HSP70_HscC"/>
    <property type="match status" value="1"/>
</dbReference>
<evidence type="ECO:0000256" key="4">
    <source>
        <dbReference type="RuleBase" id="RU003322"/>
    </source>
</evidence>
<dbReference type="InterPro" id="IPR029047">
    <property type="entry name" value="HSP70_peptide-bd_sf"/>
</dbReference>
<evidence type="ECO:0000256" key="1">
    <source>
        <dbReference type="ARBA" id="ARBA00007381"/>
    </source>
</evidence>